<dbReference type="InterPro" id="IPR036236">
    <property type="entry name" value="Znf_C2H2_sf"/>
</dbReference>
<keyword evidence="5" id="KW-0862">Zinc</keyword>
<dbReference type="FunFam" id="3.30.160.60:FF:000624">
    <property type="entry name" value="zinc finger protein 697"/>
    <property type="match status" value="1"/>
</dbReference>
<dbReference type="Gene3D" id="3.30.160.60">
    <property type="entry name" value="Classic Zinc Finger"/>
    <property type="match status" value="5"/>
</dbReference>
<dbReference type="PANTHER" id="PTHR24394:SF44">
    <property type="entry name" value="ZINC FINGER PROTEIN 271-LIKE"/>
    <property type="match status" value="1"/>
</dbReference>
<feature type="domain" description="C2H2-type" evidence="9">
    <location>
        <begin position="559"/>
        <end position="581"/>
    </location>
</feature>
<dbReference type="GO" id="GO:0005634">
    <property type="term" value="C:nucleus"/>
    <property type="evidence" value="ECO:0007669"/>
    <property type="project" value="UniProtKB-SubCell"/>
</dbReference>
<keyword evidence="3" id="KW-0677">Repeat</keyword>
<feature type="domain" description="C2H2-type" evidence="9">
    <location>
        <begin position="678"/>
        <end position="706"/>
    </location>
</feature>
<evidence type="ECO:0000313" key="11">
    <source>
        <dbReference type="Proteomes" id="UP001497472"/>
    </source>
</evidence>
<dbReference type="Proteomes" id="UP001497472">
    <property type="component" value="Unassembled WGS sequence"/>
</dbReference>
<feature type="domain" description="C2H2-type" evidence="9">
    <location>
        <begin position="477"/>
        <end position="505"/>
    </location>
</feature>
<dbReference type="Pfam" id="PF13912">
    <property type="entry name" value="zf-C2H2_6"/>
    <property type="match status" value="1"/>
</dbReference>
<feature type="region of interest" description="Disordered" evidence="8">
    <location>
        <begin position="193"/>
        <end position="221"/>
    </location>
</feature>
<gene>
    <name evidence="10" type="ORF">LNINA_LOCUS6088</name>
</gene>
<dbReference type="InterPro" id="IPR013087">
    <property type="entry name" value="Znf_C2H2_type"/>
</dbReference>
<comment type="caution">
    <text evidence="10">The sequence shown here is derived from an EMBL/GenBank/DDBJ whole genome shotgun (WGS) entry which is preliminary data.</text>
</comment>
<keyword evidence="6" id="KW-0539">Nucleus</keyword>
<dbReference type="GO" id="GO:0008270">
    <property type="term" value="F:zinc ion binding"/>
    <property type="evidence" value="ECO:0007669"/>
    <property type="project" value="UniProtKB-KW"/>
</dbReference>
<accession>A0AAV1JDE0</accession>
<evidence type="ECO:0000256" key="2">
    <source>
        <dbReference type="ARBA" id="ARBA00022723"/>
    </source>
</evidence>
<evidence type="ECO:0000256" key="3">
    <source>
        <dbReference type="ARBA" id="ARBA00022737"/>
    </source>
</evidence>
<feature type="compositionally biased region" description="Basic and acidic residues" evidence="8">
    <location>
        <begin position="210"/>
        <end position="221"/>
    </location>
</feature>
<protein>
    <recommendedName>
        <fullName evidence="9">C2H2-type domain-containing protein</fullName>
    </recommendedName>
</protein>
<dbReference type="PROSITE" id="PS50157">
    <property type="entry name" value="ZINC_FINGER_C2H2_2"/>
    <property type="match status" value="7"/>
</dbReference>
<keyword evidence="2" id="KW-0479">Metal-binding</keyword>
<dbReference type="SMART" id="SM00355">
    <property type="entry name" value="ZnF_C2H2"/>
    <property type="match status" value="9"/>
</dbReference>
<reference evidence="10 11" key="1">
    <citation type="submission" date="2023-11" db="EMBL/GenBank/DDBJ databases">
        <authorList>
            <person name="Okamura Y."/>
        </authorList>
    </citation>
    <scope>NUCLEOTIDE SEQUENCE [LARGE SCALE GENOMIC DNA]</scope>
</reference>
<feature type="domain" description="C2H2-type" evidence="9">
    <location>
        <begin position="590"/>
        <end position="617"/>
    </location>
</feature>
<dbReference type="PANTHER" id="PTHR24394">
    <property type="entry name" value="ZINC FINGER PROTEIN"/>
    <property type="match status" value="1"/>
</dbReference>
<evidence type="ECO:0000256" key="6">
    <source>
        <dbReference type="ARBA" id="ARBA00023242"/>
    </source>
</evidence>
<sequence>MLHNNNQFQPNDVSMGDTNLTSEQMNPSTHNNLGKASHQMPQPMNPGFSVPEYSYGLNLNSGMSQYPNFQPVPQSITQSLPWQPSGLPINLNMQNGPFSAPFDKKPYQNEATLLNVPQIPQKYKIVIPNNHAQNNEIFFNEQNRPASKNLDENVDKHQTQQLKQYLESNTDLSVRVSSENDVSKSSKPIANCLSQDYLDSEKTTGTASDEPPKQTYTRESDTVKELVEKTNDNTNYDNSFSIRTFKDSDSRKRSLEKTLKMLEISIINSTNTRRQNETDTSKNTEYSRTLVEDIKEIKPNKVEPADIDSEQSPEVPVTKPKPTIRVKDPVPKNVQVERVKIEKVEEEAPCNSVEIKVENLSMEVVNPFQRDPFGLQSEDVFRYHVYDSENSITVAKELIKSGGTSESYFECPYCSLYFNHPKRYLIHIKWHSFGLTNEKRFELQREKEMKKQMKREARTQIKKQIDTTVKEEQEGSNKCSTCQKEFNTYSSLKNHRQKFHPTRSRNCKICGKSVLGWLAMKQHMNTHEESTYNCPDCPKRFKHAHSLAKHRDTHKEKTQACSQCPKKFGSVTLLNIHMKTHERMLRGATFRCTYCGKGYFESFSLAAHERTHRNEKPFTCDICNSSFGTNSSLKRHLKVSHNATKPYECRTCHRCFMQESIRDRHELRLHSDPEDFKFPCKLCSSKFIELKDLKKHLYKVHPKVKRKKNSDSDYSE</sequence>
<proteinExistence type="predicted"/>
<evidence type="ECO:0000259" key="9">
    <source>
        <dbReference type="PROSITE" id="PS50157"/>
    </source>
</evidence>
<dbReference type="PROSITE" id="PS00028">
    <property type="entry name" value="ZINC_FINGER_C2H2_1"/>
    <property type="match status" value="8"/>
</dbReference>
<evidence type="ECO:0000256" key="8">
    <source>
        <dbReference type="SAM" id="MobiDB-lite"/>
    </source>
</evidence>
<dbReference type="EMBL" id="CAVLEF010000008">
    <property type="protein sequence ID" value="CAK1546523.1"/>
    <property type="molecule type" value="Genomic_DNA"/>
</dbReference>
<feature type="region of interest" description="Disordered" evidence="8">
    <location>
        <begin position="305"/>
        <end position="325"/>
    </location>
</feature>
<evidence type="ECO:0000256" key="4">
    <source>
        <dbReference type="ARBA" id="ARBA00022771"/>
    </source>
</evidence>
<feature type="domain" description="C2H2-type" evidence="9">
    <location>
        <begin position="618"/>
        <end position="646"/>
    </location>
</feature>
<feature type="domain" description="C2H2-type" evidence="9">
    <location>
        <begin position="532"/>
        <end position="559"/>
    </location>
</feature>
<keyword evidence="4 7" id="KW-0863">Zinc-finger</keyword>
<evidence type="ECO:0000256" key="1">
    <source>
        <dbReference type="ARBA" id="ARBA00004123"/>
    </source>
</evidence>
<evidence type="ECO:0000256" key="5">
    <source>
        <dbReference type="ARBA" id="ARBA00022833"/>
    </source>
</evidence>
<evidence type="ECO:0000256" key="7">
    <source>
        <dbReference type="PROSITE-ProRule" id="PRU00042"/>
    </source>
</evidence>
<dbReference type="GO" id="GO:0000981">
    <property type="term" value="F:DNA-binding transcription factor activity, RNA polymerase II-specific"/>
    <property type="evidence" value="ECO:0007669"/>
    <property type="project" value="TreeGrafter"/>
</dbReference>
<keyword evidence="11" id="KW-1185">Reference proteome</keyword>
<dbReference type="SUPFAM" id="SSF57667">
    <property type="entry name" value="beta-beta-alpha zinc fingers"/>
    <property type="match status" value="4"/>
</dbReference>
<feature type="region of interest" description="Disordered" evidence="8">
    <location>
        <begin position="1"/>
        <end position="40"/>
    </location>
</feature>
<feature type="domain" description="C2H2-type" evidence="9">
    <location>
        <begin position="647"/>
        <end position="675"/>
    </location>
</feature>
<comment type="subcellular location">
    <subcellularLocation>
        <location evidence="1">Nucleus</location>
    </subcellularLocation>
</comment>
<name>A0AAV1JDE0_9NEOP</name>
<dbReference type="Pfam" id="PF00096">
    <property type="entry name" value="zf-C2H2"/>
    <property type="match status" value="4"/>
</dbReference>
<dbReference type="AlphaFoldDB" id="A0AAV1JDE0"/>
<evidence type="ECO:0000313" key="10">
    <source>
        <dbReference type="EMBL" id="CAK1546523.1"/>
    </source>
</evidence>
<organism evidence="10 11">
    <name type="scientific">Leptosia nina</name>
    <dbReference type="NCBI Taxonomy" id="320188"/>
    <lineage>
        <taxon>Eukaryota</taxon>
        <taxon>Metazoa</taxon>
        <taxon>Ecdysozoa</taxon>
        <taxon>Arthropoda</taxon>
        <taxon>Hexapoda</taxon>
        <taxon>Insecta</taxon>
        <taxon>Pterygota</taxon>
        <taxon>Neoptera</taxon>
        <taxon>Endopterygota</taxon>
        <taxon>Lepidoptera</taxon>
        <taxon>Glossata</taxon>
        <taxon>Ditrysia</taxon>
        <taxon>Papilionoidea</taxon>
        <taxon>Pieridae</taxon>
        <taxon>Pierinae</taxon>
        <taxon>Leptosia</taxon>
    </lineage>
</organism>